<sequence length="101" mass="11532">MDESSSKRAKQQTLKTSFKCKTPAHEEKVKVCHEWIRACAAANIPLNKSENPTMREFLHSRVVNGGAIPKGTQLRDHLLDVYELEKEELKQKIKEANVTIM</sequence>
<dbReference type="GO" id="GO:0006357">
    <property type="term" value="P:regulation of transcription by RNA polymerase II"/>
    <property type="evidence" value="ECO:0007669"/>
    <property type="project" value="InterPro"/>
</dbReference>
<dbReference type="AlphaFoldDB" id="A0A9W9ZED7"/>
<name>A0A9W9ZED7_9CNID</name>
<evidence type="ECO:0000313" key="2">
    <source>
        <dbReference type="Proteomes" id="UP001163046"/>
    </source>
</evidence>
<evidence type="ECO:0000313" key="1">
    <source>
        <dbReference type="EMBL" id="KAJ7379444.1"/>
    </source>
</evidence>
<keyword evidence="2" id="KW-1185">Reference proteome</keyword>
<dbReference type="PANTHER" id="PTHR32344">
    <property type="entry name" value="U1-TYPE DOMAIN-CONTAINING PROTEIN"/>
    <property type="match status" value="1"/>
</dbReference>
<dbReference type="GO" id="GO:0005634">
    <property type="term" value="C:nucleus"/>
    <property type="evidence" value="ECO:0007669"/>
    <property type="project" value="InterPro"/>
</dbReference>
<accession>A0A9W9ZED7</accession>
<dbReference type="InterPro" id="IPR033375">
    <property type="entry name" value="Cggbp1"/>
</dbReference>
<feature type="non-terminal residue" evidence="1">
    <location>
        <position position="101"/>
    </location>
</feature>
<protein>
    <submittedName>
        <fullName evidence="1">DNA-binding transcription repressor, RNA polymerase II-specific</fullName>
    </submittedName>
</protein>
<reference evidence="1" key="1">
    <citation type="submission" date="2023-01" db="EMBL/GenBank/DDBJ databases">
        <title>Genome assembly of the deep-sea coral Lophelia pertusa.</title>
        <authorList>
            <person name="Herrera S."/>
            <person name="Cordes E."/>
        </authorList>
    </citation>
    <scope>NUCLEOTIDE SEQUENCE</scope>
    <source>
        <strain evidence="1">USNM1676648</strain>
        <tissue evidence="1">Polyp</tissue>
    </source>
</reference>
<proteinExistence type="predicted"/>
<dbReference type="GO" id="GO:0003690">
    <property type="term" value="F:double-stranded DNA binding"/>
    <property type="evidence" value="ECO:0007669"/>
    <property type="project" value="InterPro"/>
</dbReference>
<gene>
    <name evidence="1" type="primary">CGGBP1</name>
    <name evidence="1" type="ORF">OS493_016685</name>
</gene>
<dbReference type="OrthoDB" id="5978586at2759"/>
<keyword evidence="1" id="KW-0238">DNA-binding</keyword>
<comment type="caution">
    <text evidence="1">The sequence shown here is derived from an EMBL/GenBank/DDBJ whole genome shotgun (WGS) entry which is preliminary data.</text>
</comment>
<dbReference type="EMBL" id="MU826358">
    <property type="protein sequence ID" value="KAJ7379444.1"/>
    <property type="molecule type" value="Genomic_DNA"/>
</dbReference>
<dbReference type="PANTHER" id="PTHR32344:SF1">
    <property type="entry name" value="U1-TYPE DOMAIN-CONTAINING PROTEIN"/>
    <property type="match status" value="1"/>
</dbReference>
<dbReference type="Proteomes" id="UP001163046">
    <property type="component" value="Unassembled WGS sequence"/>
</dbReference>
<organism evidence="1 2">
    <name type="scientific">Desmophyllum pertusum</name>
    <dbReference type="NCBI Taxonomy" id="174260"/>
    <lineage>
        <taxon>Eukaryota</taxon>
        <taxon>Metazoa</taxon>
        <taxon>Cnidaria</taxon>
        <taxon>Anthozoa</taxon>
        <taxon>Hexacorallia</taxon>
        <taxon>Scleractinia</taxon>
        <taxon>Caryophylliina</taxon>
        <taxon>Caryophylliidae</taxon>
        <taxon>Desmophyllum</taxon>
    </lineage>
</organism>